<proteinExistence type="inferred from homology"/>
<dbReference type="CDD" id="cd00496">
    <property type="entry name" value="PheRS_alpha_core"/>
    <property type="match status" value="1"/>
</dbReference>
<dbReference type="GO" id="GO:0005737">
    <property type="term" value="C:cytoplasm"/>
    <property type="evidence" value="ECO:0007669"/>
    <property type="project" value="UniProtKB-SubCell"/>
</dbReference>
<evidence type="ECO:0000256" key="5">
    <source>
        <dbReference type="ARBA" id="ARBA00012814"/>
    </source>
</evidence>
<evidence type="ECO:0000256" key="14">
    <source>
        <dbReference type="ARBA" id="ARBA00023146"/>
    </source>
</evidence>
<keyword evidence="7" id="KW-0963">Cytoplasm</keyword>
<evidence type="ECO:0000256" key="16">
    <source>
        <dbReference type="ARBA" id="ARBA00049255"/>
    </source>
</evidence>
<comment type="subunit">
    <text evidence="4">Tetramer of two alpha and two beta subunits.</text>
</comment>
<dbReference type="GO" id="GO:0000049">
    <property type="term" value="F:tRNA binding"/>
    <property type="evidence" value="ECO:0007669"/>
    <property type="project" value="InterPro"/>
</dbReference>
<dbReference type="Pfam" id="PF02912">
    <property type="entry name" value="Phe_tRNA-synt_N"/>
    <property type="match status" value="1"/>
</dbReference>
<evidence type="ECO:0000256" key="11">
    <source>
        <dbReference type="ARBA" id="ARBA00022840"/>
    </source>
</evidence>
<keyword evidence="11" id="KW-0067">ATP-binding</keyword>
<dbReference type="EMBL" id="UOYP01000130">
    <property type="protein sequence ID" value="VAY87616.1"/>
    <property type="molecule type" value="Genomic_DNA"/>
</dbReference>
<dbReference type="PANTHER" id="PTHR11538:SF41">
    <property type="entry name" value="PHENYLALANINE--TRNA LIGASE, MITOCHONDRIAL"/>
    <property type="match status" value="1"/>
</dbReference>
<comment type="similarity">
    <text evidence="3">Belongs to the class-II aminoacyl-tRNA synthetase family. Phe-tRNA synthetase alpha subunit type 1 subfamily.</text>
</comment>
<dbReference type="InterPro" id="IPR045864">
    <property type="entry name" value="aa-tRNA-synth_II/BPL/LPL"/>
</dbReference>
<keyword evidence="12" id="KW-0460">Magnesium</keyword>
<evidence type="ECO:0000313" key="18">
    <source>
        <dbReference type="EMBL" id="VAY87616.1"/>
    </source>
</evidence>
<dbReference type="SUPFAM" id="SSF46589">
    <property type="entry name" value="tRNA-binding arm"/>
    <property type="match status" value="1"/>
</dbReference>
<gene>
    <name evidence="18" type="primary">pheS</name>
    <name evidence="18" type="ORF">CARN8_2150001</name>
</gene>
<dbReference type="GO" id="GO:0004826">
    <property type="term" value="F:phenylalanine-tRNA ligase activity"/>
    <property type="evidence" value="ECO:0007669"/>
    <property type="project" value="UniProtKB-EC"/>
</dbReference>
<comment type="subcellular location">
    <subcellularLocation>
        <location evidence="2">Cytoplasm</location>
    </subcellularLocation>
</comment>
<reference evidence="18" key="1">
    <citation type="submission" date="2018-10" db="EMBL/GenBank/DDBJ databases">
        <authorList>
            <person name="Plewniak F."/>
        </authorList>
    </citation>
    <scope>NUCLEOTIDE SEQUENCE</scope>
</reference>
<comment type="cofactor">
    <cofactor evidence="1">
        <name>Mg(2+)</name>
        <dbReference type="ChEBI" id="CHEBI:18420"/>
    </cofactor>
</comment>
<dbReference type="HAMAP" id="MF_00281">
    <property type="entry name" value="Phe_tRNA_synth_alpha1"/>
    <property type="match status" value="1"/>
</dbReference>
<dbReference type="GO" id="GO:0005524">
    <property type="term" value="F:ATP binding"/>
    <property type="evidence" value="ECO:0007669"/>
    <property type="project" value="UniProtKB-KW"/>
</dbReference>
<dbReference type="InterPro" id="IPR006195">
    <property type="entry name" value="aa-tRNA-synth_II"/>
</dbReference>
<evidence type="ECO:0000256" key="3">
    <source>
        <dbReference type="ARBA" id="ARBA00010207"/>
    </source>
</evidence>
<keyword evidence="14 18" id="KW-0030">Aminoacyl-tRNA synthetase</keyword>
<evidence type="ECO:0000256" key="1">
    <source>
        <dbReference type="ARBA" id="ARBA00001946"/>
    </source>
</evidence>
<keyword evidence="13" id="KW-0648">Protein biosynthesis</keyword>
<dbReference type="InterPro" id="IPR004188">
    <property type="entry name" value="Phe-tRNA_ligase_II_N"/>
</dbReference>
<dbReference type="GO" id="GO:0046872">
    <property type="term" value="F:metal ion binding"/>
    <property type="evidence" value="ECO:0007669"/>
    <property type="project" value="UniProtKB-KW"/>
</dbReference>
<keyword evidence="9" id="KW-0479">Metal-binding</keyword>
<evidence type="ECO:0000256" key="7">
    <source>
        <dbReference type="ARBA" id="ARBA00022490"/>
    </source>
</evidence>
<organism evidence="18">
    <name type="scientific">mine drainage metagenome</name>
    <dbReference type="NCBI Taxonomy" id="410659"/>
    <lineage>
        <taxon>unclassified sequences</taxon>
        <taxon>metagenomes</taxon>
        <taxon>ecological metagenomes</taxon>
    </lineage>
</organism>
<evidence type="ECO:0000256" key="13">
    <source>
        <dbReference type="ARBA" id="ARBA00022917"/>
    </source>
</evidence>
<dbReference type="Gene3D" id="3.30.930.10">
    <property type="entry name" value="Bira Bifunctional Protein, Domain 2"/>
    <property type="match status" value="1"/>
</dbReference>
<dbReference type="InterPro" id="IPR004529">
    <property type="entry name" value="Phe-tRNA-synth_IIc_asu"/>
</dbReference>
<comment type="catalytic activity">
    <reaction evidence="16">
        <text>tRNA(Phe) + L-phenylalanine + ATP = L-phenylalanyl-tRNA(Phe) + AMP + diphosphate + H(+)</text>
        <dbReference type="Rhea" id="RHEA:19413"/>
        <dbReference type="Rhea" id="RHEA-COMP:9668"/>
        <dbReference type="Rhea" id="RHEA-COMP:9699"/>
        <dbReference type="ChEBI" id="CHEBI:15378"/>
        <dbReference type="ChEBI" id="CHEBI:30616"/>
        <dbReference type="ChEBI" id="CHEBI:33019"/>
        <dbReference type="ChEBI" id="CHEBI:58095"/>
        <dbReference type="ChEBI" id="CHEBI:78442"/>
        <dbReference type="ChEBI" id="CHEBI:78531"/>
        <dbReference type="ChEBI" id="CHEBI:456215"/>
        <dbReference type="EC" id="6.1.1.20"/>
    </reaction>
</comment>
<dbReference type="Pfam" id="PF01409">
    <property type="entry name" value="tRNA-synt_2d"/>
    <property type="match status" value="1"/>
</dbReference>
<evidence type="ECO:0000256" key="15">
    <source>
        <dbReference type="ARBA" id="ARBA00030612"/>
    </source>
</evidence>
<dbReference type="InterPro" id="IPR002319">
    <property type="entry name" value="Phenylalanyl-tRNA_Synthase"/>
</dbReference>
<evidence type="ECO:0000256" key="4">
    <source>
        <dbReference type="ARBA" id="ARBA00011209"/>
    </source>
</evidence>
<dbReference type="PANTHER" id="PTHR11538">
    <property type="entry name" value="PHENYLALANYL-TRNA SYNTHETASE"/>
    <property type="match status" value="1"/>
</dbReference>
<evidence type="ECO:0000256" key="10">
    <source>
        <dbReference type="ARBA" id="ARBA00022741"/>
    </source>
</evidence>
<dbReference type="AlphaFoldDB" id="A0A3P3ZMP1"/>
<evidence type="ECO:0000256" key="6">
    <source>
        <dbReference type="ARBA" id="ARBA00015409"/>
    </source>
</evidence>
<evidence type="ECO:0000256" key="9">
    <source>
        <dbReference type="ARBA" id="ARBA00022723"/>
    </source>
</evidence>
<feature type="domain" description="Aminoacyl-transfer RNA synthetases class-II family profile" evidence="17">
    <location>
        <begin position="119"/>
        <end position="318"/>
    </location>
</feature>
<keyword evidence="8 18" id="KW-0436">Ligase</keyword>
<evidence type="ECO:0000259" key="17">
    <source>
        <dbReference type="PROSITE" id="PS50862"/>
    </source>
</evidence>
<dbReference type="GO" id="GO:0006432">
    <property type="term" value="P:phenylalanyl-tRNA aminoacylation"/>
    <property type="evidence" value="ECO:0007669"/>
    <property type="project" value="InterPro"/>
</dbReference>
<accession>A0A3P3ZMP1</accession>
<name>A0A3P3ZMP1_9ZZZZ</name>
<dbReference type="EC" id="6.1.1.20" evidence="5"/>
<evidence type="ECO:0000256" key="2">
    <source>
        <dbReference type="ARBA" id="ARBA00004496"/>
    </source>
</evidence>
<dbReference type="NCBIfam" id="TIGR00468">
    <property type="entry name" value="pheS"/>
    <property type="match status" value="1"/>
</dbReference>
<protein>
    <recommendedName>
        <fullName evidence="6">Phenylalanine--tRNA ligase alpha subunit</fullName>
        <ecNumber evidence="5">6.1.1.20</ecNumber>
    </recommendedName>
    <alternativeName>
        <fullName evidence="15">Phenylalanyl-tRNA synthetase alpha subunit</fullName>
    </alternativeName>
</protein>
<dbReference type="SUPFAM" id="SSF55681">
    <property type="entry name" value="Class II aaRS and biotin synthetases"/>
    <property type="match status" value="1"/>
</dbReference>
<dbReference type="PROSITE" id="PS50862">
    <property type="entry name" value="AA_TRNA_LIGASE_II"/>
    <property type="match status" value="1"/>
</dbReference>
<dbReference type="InterPro" id="IPR022911">
    <property type="entry name" value="Phe_tRNA_ligase_alpha1_bac"/>
</dbReference>
<evidence type="ECO:0000256" key="8">
    <source>
        <dbReference type="ARBA" id="ARBA00022598"/>
    </source>
</evidence>
<evidence type="ECO:0000256" key="12">
    <source>
        <dbReference type="ARBA" id="ARBA00022842"/>
    </source>
</evidence>
<dbReference type="InterPro" id="IPR010978">
    <property type="entry name" value="tRNA-bd_arm"/>
</dbReference>
<sequence length="340" mass="38118">MQVLMSLQEEALALFARLDTPHALEEAKARYLGKTGALTERLKGLSVLPHEERKSAGAAINQVKGILERALQQRREALVQAQQERELRASALDVTLPGRQHGRGATHPVTRTLERIETLFRSLGFEVAEGPEVESDDYNFTALNIPADHPARAMHDTFYLAPGVVLRTHTSPVQVRYLKSHGLPVRIIAPGRVFRCDSDVTHTPMFHQVEGLWVAEEGVSLAALKGLLSEFMRHFFEQEDLPTRFRPSFFPFTEPSAEMDIGCVICQGHGCRVCSHTGWLEVLGCGLVHPNVLEPLGIDSERYVGLAFGLGVERLAMIRYGVDDLRTFYENDLRFLKHFQ</sequence>
<keyword evidence="10" id="KW-0547">Nucleotide-binding</keyword>
<dbReference type="FunFam" id="3.30.930.10:FF:000003">
    <property type="entry name" value="Phenylalanine--tRNA ligase alpha subunit"/>
    <property type="match status" value="1"/>
</dbReference>